<evidence type="ECO:0000256" key="7">
    <source>
        <dbReference type="ARBA" id="ARBA00023136"/>
    </source>
</evidence>
<dbReference type="GO" id="GO:0015031">
    <property type="term" value="P:protein transport"/>
    <property type="evidence" value="ECO:0007669"/>
    <property type="project" value="UniProtKB-KW"/>
</dbReference>
<dbReference type="GO" id="GO:0017119">
    <property type="term" value="C:Golgi transport complex"/>
    <property type="evidence" value="ECO:0007669"/>
    <property type="project" value="InterPro"/>
</dbReference>
<comment type="caution">
    <text evidence="9">The sequence shown here is derived from an EMBL/GenBank/DDBJ whole genome shotgun (WGS) entry which is preliminary data.</text>
</comment>
<comment type="subcellular location">
    <subcellularLocation>
        <location evidence="1">Golgi apparatus membrane</location>
        <topology evidence="1">Peripheral membrane protein</topology>
    </subcellularLocation>
</comment>
<evidence type="ECO:0000256" key="3">
    <source>
        <dbReference type="ARBA" id="ARBA00020978"/>
    </source>
</evidence>
<feature type="region of interest" description="Disordered" evidence="8">
    <location>
        <begin position="852"/>
        <end position="880"/>
    </location>
</feature>
<keyword evidence="5" id="KW-0653">Protein transport</keyword>
<dbReference type="PANTHER" id="PTHR31658">
    <property type="entry name" value="CONSERVED OLIGOMERIC GOLGI COMPLEX SUBUNIT 1"/>
    <property type="match status" value="1"/>
</dbReference>
<evidence type="ECO:0000256" key="2">
    <source>
        <dbReference type="ARBA" id="ARBA00006653"/>
    </source>
</evidence>
<proteinExistence type="inferred from homology"/>
<dbReference type="GO" id="GO:0000139">
    <property type="term" value="C:Golgi membrane"/>
    <property type="evidence" value="ECO:0007669"/>
    <property type="project" value="UniProtKB-SubCell"/>
</dbReference>
<feature type="compositionally biased region" description="Low complexity" evidence="8">
    <location>
        <begin position="862"/>
        <end position="873"/>
    </location>
</feature>
<organism evidence="9 10">
    <name type="scientific">Symbiochloris irregularis</name>
    <dbReference type="NCBI Taxonomy" id="706552"/>
    <lineage>
        <taxon>Eukaryota</taxon>
        <taxon>Viridiplantae</taxon>
        <taxon>Chlorophyta</taxon>
        <taxon>core chlorophytes</taxon>
        <taxon>Trebouxiophyceae</taxon>
        <taxon>Trebouxiales</taxon>
        <taxon>Trebouxiaceae</taxon>
        <taxon>Symbiochloris</taxon>
    </lineage>
</organism>
<comment type="similarity">
    <text evidence="2">Belongs to the COG1 family.</text>
</comment>
<protein>
    <recommendedName>
        <fullName evidence="3">Conserved oligomeric Golgi complex subunit 1</fullName>
    </recommendedName>
</protein>
<evidence type="ECO:0000256" key="4">
    <source>
        <dbReference type="ARBA" id="ARBA00022448"/>
    </source>
</evidence>
<dbReference type="EMBL" id="JALJOQ010000061">
    <property type="protein sequence ID" value="KAK9803223.1"/>
    <property type="molecule type" value="Genomic_DNA"/>
</dbReference>
<keyword evidence="10" id="KW-1185">Reference proteome</keyword>
<name>A0AAW1NZJ3_9CHLO</name>
<dbReference type="PANTHER" id="PTHR31658:SF0">
    <property type="entry name" value="CONSERVED OLIGOMERIC GOLGI COMPLEX SUBUNIT 1"/>
    <property type="match status" value="1"/>
</dbReference>
<dbReference type="GO" id="GO:0006891">
    <property type="term" value="P:intra-Golgi vesicle-mediated transport"/>
    <property type="evidence" value="ECO:0007669"/>
    <property type="project" value="InterPro"/>
</dbReference>
<evidence type="ECO:0000256" key="8">
    <source>
        <dbReference type="SAM" id="MobiDB-lite"/>
    </source>
</evidence>
<evidence type="ECO:0000313" key="9">
    <source>
        <dbReference type="EMBL" id="KAK9803223.1"/>
    </source>
</evidence>
<dbReference type="Pfam" id="PF08700">
    <property type="entry name" value="VPS51_Exo84_N"/>
    <property type="match status" value="1"/>
</dbReference>
<sequence length="988" mass="104719">MAAVLSSKRVSVTDNSGLSEAVRSAEHLFETSTIAEIREVDTKTISDIEEKKKQLRQLVGDSYRDLISSADTILAMAACCDSVVGTLQQTKTGFGTLAESLRDKHASEQARKSSMQRKALYALASRIKYIVDTSEMIWGSLDAGDVLGASLRFLRAATVHKLLLQAAGPSVTSRFPLVSHQWSAIEKLRSQIIDRIGQKLRTAGPLRTQDAASALAAAAFLQGLGPSEVLDMFFDARRACLAAHLASLTKDGTSATVADVTQALCTCVAYLQDAMWQAAELLLDGGMGEAKTQLPARVSAESGGDAELMFGPALEGASSTEADAWLAQSAVVEQRVTSLTQSQLASACGDWLSSLGADYKAAGPGILHACGSAAQLVQVEEAVRAGIAAWKAPATPASAGGEASSPTKGKLHSWQAACDWALGRHVNVWDEVLEAAFLQHSKELISTSCKAVSAGYERPLQACLHDAATAQQAPAGAFQTASWPEALPAFISAMPSSPRHMLEAVLSQSLSLDAAARQSLAQQAAAAAADQHSQDRQWRLQVAHLQELVDEGLWQCLRNALLLCGDTEQHKGKLNSTDSFGGSRRQAGRRAPALETFIQEQCAQAAGDIAGILASKLESLPPADGAVMGSAAIEQALVIARAARALASPDSCLRMVLGAPADWREAIVVAAPEGPDSSIGAWRGHKQPGSLHRPALRSAPLPAFQQLQAKFKSVAEDAHEKWAQWAAQSLAQQLAQQLSADAALTSPVALRSWQETIIKAEDESSGGEEVRFWLPGMPSPQVLAVLLAALAELHRAGGATLGTGAVQLLAWHLSGACLNSLRLLAAAIDSFTEKGLLQLLMDVRFLHDTLAGGRPRQPAPAQPAHSASPSSSGREQEGEYRQLEAQLQERLDPIDWAMYEPYLWANTVALRQRLGVLFGALLSLHYPPSEVMAKAAAGAEANVMQMAPTAQRFPYLPIATPSATASRALPAHLSTALPSLATGRQRLL</sequence>
<gene>
    <name evidence="9" type="ORF">WJX73_005829</name>
</gene>
<evidence type="ECO:0000256" key="1">
    <source>
        <dbReference type="ARBA" id="ARBA00004395"/>
    </source>
</evidence>
<reference evidence="9 10" key="1">
    <citation type="journal article" date="2024" name="Nat. Commun.">
        <title>Phylogenomics reveals the evolutionary origins of lichenization in chlorophyte algae.</title>
        <authorList>
            <person name="Puginier C."/>
            <person name="Libourel C."/>
            <person name="Otte J."/>
            <person name="Skaloud P."/>
            <person name="Haon M."/>
            <person name="Grisel S."/>
            <person name="Petersen M."/>
            <person name="Berrin J.G."/>
            <person name="Delaux P.M."/>
            <person name="Dal Grande F."/>
            <person name="Keller J."/>
        </authorList>
    </citation>
    <scope>NUCLEOTIDE SEQUENCE [LARGE SCALE GENOMIC DNA]</scope>
    <source>
        <strain evidence="9 10">SAG 2036</strain>
    </source>
</reference>
<keyword evidence="6" id="KW-0333">Golgi apparatus</keyword>
<keyword evidence="7" id="KW-0472">Membrane</keyword>
<accession>A0AAW1NZJ3</accession>
<dbReference type="Proteomes" id="UP001465755">
    <property type="component" value="Unassembled WGS sequence"/>
</dbReference>
<dbReference type="InterPro" id="IPR033370">
    <property type="entry name" value="COG1"/>
</dbReference>
<keyword evidence="4" id="KW-0813">Transport</keyword>
<evidence type="ECO:0000256" key="6">
    <source>
        <dbReference type="ARBA" id="ARBA00023034"/>
    </source>
</evidence>
<dbReference type="AlphaFoldDB" id="A0AAW1NZJ3"/>
<evidence type="ECO:0000256" key="5">
    <source>
        <dbReference type="ARBA" id="ARBA00022927"/>
    </source>
</evidence>
<evidence type="ECO:0000313" key="10">
    <source>
        <dbReference type="Proteomes" id="UP001465755"/>
    </source>
</evidence>